<comment type="caution">
    <text evidence="1">The sequence shown here is derived from an EMBL/GenBank/DDBJ whole genome shotgun (WGS) entry which is preliminary data.</text>
</comment>
<evidence type="ECO:0008006" key="3">
    <source>
        <dbReference type="Google" id="ProtNLM"/>
    </source>
</evidence>
<name>A0ABP7HZ93_9PSEU</name>
<proteinExistence type="predicted"/>
<dbReference type="Proteomes" id="UP001501624">
    <property type="component" value="Unassembled WGS sequence"/>
</dbReference>
<keyword evidence="2" id="KW-1185">Reference proteome</keyword>
<accession>A0ABP7HZ93</accession>
<protein>
    <recommendedName>
        <fullName evidence="3">Lipoprotein</fullName>
    </recommendedName>
</protein>
<sequence>MSPAYILGLRAVENTVFRLEGATGVSARTRSSLPRFTAVLATVALLAGCGSAKAGTPVPDGEDAAAYVSAKFDETLNKLSDQFSANETRKTRLDQVVRFDERRLNATISAVQLGHPPARLSRNHSNLDSNEYLDVYHPANSPVEYMLLGPVYASLAPTPWVQMPYTSGQYNECYWEGAQTVCKMLGAVQDSVEGGHGAKSANSKPDGSVELMAEVTLTAFIENDVVTFPAAISSELTAEMKAQTLQTRVVLDPRGKLTEIEMTGKITGNGHELEIDYHYRLDGTPSEVDLPKIPDPSQVTVLADSAAVSDFYARMDDIQGQGR</sequence>
<evidence type="ECO:0000313" key="2">
    <source>
        <dbReference type="Proteomes" id="UP001501624"/>
    </source>
</evidence>
<reference evidence="2" key="1">
    <citation type="journal article" date="2019" name="Int. J. Syst. Evol. Microbiol.">
        <title>The Global Catalogue of Microorganisms (GCM) 10K type strain sequencing project: providing services to taxonomists for standard genome sequencing and annotation.</title>
        <authorList>
            <consortium name="The Broad Institute Genomics Platform"/>
            <consortium name="The Broad Institute Genome Sequencing Center for Infectious Disease"/>
            <person name="Wu L."/>
            <person name="Ma J."/>
        </authorList>
    </citation>
    <scope>NUCLEOTIDE SEQUENCE [LARGE SCALE GENOMIC DNA]</scope>
    <source>
        <strain evidence="2">JCM 17017</strain>
    </source>
</reference>
<organism evidence="1 2">
    <name type="scientific">Amycolatopsis tucumanensis</name>
    <dbReference type="NCBI Taxonomy" id="401106"/>
    <lineage>
        <taxon>Bacteria</taxon>
        <taxon>Bacillati</taxon>
        <taxon>Actinomycetota</taxon>
        <taxon>Actinomycetes</taxon>
        <taxon>Pseudonocardiales</taxon>
        <taxon>Pseudonocardiaceae</taxon>
        <taxon>Amycolatopsis</taxon>
    </lineage>
</organism>
<evidence type="ECO:0000313" key="1">
    <source>
        <dbReference type="EMBL" id="GAA3808018.1"/>
    </source>
</evidence>
<dbReference type="EMBL" id="BAABCM010000003">
    <property type="protein sequence ID" value="GAA3808018.1"/>
    <property type="molecule type" value="Genomic_DNA"/>
</dbReference>
<gene>
    <name evidence="1" type="ORF">GCM10022380_26970</name>
</gene>